<keyword evidence="1" id="KW-0812">Transmembrane</keyword>
<dbReference type="KEGG" id="mhev:MHEL_39710"/>
<dbReference type="PANTHER" id="PTHR33371:SF18">
    <property type="entry name" value="MCE-FAMILY PROTEIN MCE3C"/>
    <property type="match status" value="1"/>
</dbReference>
<protein>
    <submittedName>
        <fullName evidence="4">Putative Mce family protein</fullName>
    </submittedName>
</protein>
<feature type="domain" description="Mce/MlaD" evidence="2">
    <location>
        <begin position="44"/>
        <end position="116"/>
    </location>
</feature>
<dbReference type="AlphaFoldDB" id="A0A7I7T9I4"/>
<evidence type="ECO:0000313" key="5">
    <source>
        <dbReference type="Proteomes" id="UP000467148"/>
    </source>
</evidence>
<dbReference type="NCBIfam" id="TIGR00996">
    <property type="entry name" value="Mtu_fam_mce"/>
    <property type="match status" value="1"/>
</dbReference>
<dbReference type="Proteomes" id="UP000467148">
    <property type="component" value="Chromosome"/>
</dbReference>
<name>A0A7I7T9I4_9MYCO</name>
<organism evidence="4 5">
    <name type="scientific">Mycolicibacterium helvum</name>
    <dbReference type="NCBI Taxonomy" id="1534349"/>
    <lineage>
        <taxon>Bacteria</taxon>
        <taxon>Bacillati</taxon>
        <taxon>Actinomycetota</taxon>
        <taxon>Actinomycetes</taxon>
        <taxon>Mycobacteriales</taxon>
        <taxon>Mycobacteriaceae</taxon>
        <taxon>Mycolicibacterium</taxon>
    </lineage>
</organism>
<keyword evidence="1" id="KW-1133">Transmembrane helix</keyword>
<dbReference type="RefSeq" id="WP_163749762.1">
    <property type="nucleotide sequence ID" value="NZ_BAABEL010000022.1"/>
</dbReference>
<dbReference type="PRINTS" id="PR01782">
    <property type="entry name" value="MCEVIRFACTOR"/>
</dbReference>
<evidence type="ECO:0000259" key="3">
    <source>
        <dbReference type="Pfam" id="PF11887"/>
    </source>
</evidence>
<evidence type="ECO:0000256" key="1">
    <source>
        <dbReference type="SAM" id="Phobius"/>
    </source>
</evidence>
<gene>
    <name evidence="4" type="ORF">MHEL_39710</name>
</gene>
<reference evidence="4 5" key="1">
    <citation type="journal article" date="2019" name="Emerg. Microbes Infect.">
        <title>Comprehensive subspecies identification of 175 nontuberculous mycobacteria species based on 7547 genomic profiles.</title>
        <authorList>
            <person name="Matsumoto Y."/>
            <person name="Kinjo T."/>
            <person name="Motooka D."/>
            <person name="Nabeya D."/>
            <person name="Jung N."/>
            <person name="Uechi K."/>
            <person name="Horii T."/>
            <person name="Iida T."/>
            <person name="Fujita J."/>
            <person name="Nakamura S."/>
        </authorList>
    </citation>
    <scope>NUCLEOTIDE SEQUENCE [LARGE SCALE GENOMIC DNA]</scope>
    <source>
        <strain evidence="4 5">JCM 30396</strain>
    </source>
</reference>
<feature type="domain" description="Mammalian cell entry C-terminal" evidence="3">
    <location>
        <begin position="124"/>
        <end position="306"/>
    </location>
</feature>
<keyword evidence="5" id="KW-1185">Reference proteome</keyword>
<dbReference type="Pfam" id="PF11887">
    <property type="entry name" value="Mce4_CUP1"/>
    <property type="match status" value="1"/>
</dbReference>
<keyword evidence="1" id="KW-0472">Membrane</keyword>
<sequence>MLNRLKRPIEGYNKIWVGTVAAALTAIVVTAVLVVGRLPLGQTIYHGEFVQAAQIRPGDQVTVAGINVGAVNGVKLAGDRVVVDFKVDSKVHLGHDTRAAIKLTTMLGSRYLELSPAGSGDLDHRTVSLANTSVPYDLQKTLADATTTFEQVDADRVAESLTTLSAGLAGVPEALPRALDNVKSLAAIISGRRDQISSLLKSVDTITAMIHTQQANLGTLVVRGRNLLAEIVSRRDAVRQLFASATAMINTLKTTLNDQPEMNKMLANLEELTRAIGKKEDLLRNFLQIAPVALRNLANATGSGNAIDVNLPAGMMIDSWMCALSARADQFNLPPYYKECAPSPDPYPGWPAPDPARAPR</sequence>
<evidence type="ECO:0000313" key="4">
    <source>
        <dbReference type="EMBL" id="BBY65728.1"/>
    </source>
</evidence>
<accession>A0A7I7T9I4</accession>
<dbReference type="InterPro" id="IPR005693">
    <property type="entry name" value="Mce"/>
</dbReference>
<feature type="transmembrane region" description="Helical" evidence="1">
    <location>
        <begin position="15"/>
        <end position="36"/>
    </location>
</feature>
<evidence type="ECO:0000259" key="2">
    <source>
        <dbReference type="Pfam" id="PF02470"/>
    </source>
</evidence>
<dbReference type="Pfam" id="PF02470">
    <property type="entry name" value="MlaD"/>
    <property type="match status" value="1"/>
</dbReference>
<proteinExistence type="predicted"/>
<dbReference type="InterPro" id="IPR052336">
    <property type="entry name" value="MlaD_Phospholipid_Transporter"/>
</dbReference>
<dbReference type="GO" id="GO:0005576">
    <property type="term" value="C:extracellular region"/>
    <property type="evidence" value="ECO:0007669"/>
    <property type="project" value="TreeGrafter"/>
</dbReference>
<dbReference type="EMBL" id="AP022596">
    <property type="protein sequence ID" value="BBY65728.1"/>
    <property type="molecule type" value="Genomic_DNA"/>
</dbReference>
<dbReference type="InterPro" id="IPR003399">
    <property type="entry name" value="Mce/MlaD"/>
</dbReference>
<dbReference type="InterPro" id="IPR024516">
    <property type="entry name" value="Mce_C"/>
</dbReference>
<dbReference type="PANTHER" id="PTHR33371">
    <property type="entry name" value="INTERMEMBRANE PHOSPHOLIPID TRANSPORT SYSTEM BINDING PROTEIN MLAD-RELATED"/>
    <property type="match status" value="1"/>
</dbReference>